<dbReference type="Pfam" id="PF15731">
    <property type="entry name" value="MqsA_antitoxin"/>
    <property type="match status" value="1"/>
</dbReference>
<dbReference type="NCBIfam" id="TIGR03831">
    <property type="entry name" value="YgiT_finger"/>
    <property type="match status" value="1"/>
</dbReference>
<gene>
    <name evidence="1" type="ORF">PSH67_05695</name>
</gene>
<dbReference type="RefSeq" id="WP_305389804.1">
    <property type="nucleotide sequence ID" value="NZ_CP117450.1"/>
</dbReference>
<dbReference type="SUPFAM" id="SSF47413">
    <property type="entry name" value="lambda repressor-like DNA-binding domains"/>
    <property type="match status" value="1"/>
</dbReference>
<name>A0ABY9FXS6_9PSED</name>
<dbReference type="CDD" id="cd00093">
    <property type="entry name" value="HTH_XRE"/>
    <property type="match status" value="1"/>
</dbReference>
<evidence type="ECO:0000313" key="1">
    <source>
        <dbReference type="EMBL" id="WLH08147.1"/>
    </source>
</evidence>
<keyword evidence="2" id="KW-1185">Reference proteome</keyword>
<dbReference type="InterPro" id="IPR022453">
    <property type="entry name" value="Znf_MqsA-type"/>
</dbReference>
<dbReference type="Gene3D" id="1.10.260.40">
    <property type="entry name" value="lambda repressor-like DNA-binding domains"/>
    <property type="match status" value="1"/>
</dbReference>
<dbReference type="InterPro" id="IPR032758">
    <property type="entry name" value="MqsA/HigA-2"/>
</dbReference>
<dbReference type="InterPro" id="IPR010982">
    <property type="entry name" value="Lambda_DNA-bd_dom_sf"/>
</dbReference>
<reference evidence="1 2" key="1">
    <citation type="submission" date="2023-02" db="EMBL/GenBank/DDBJ databases">
        <title>Evolution of Hrp T3SS in non-pathogenic Pseudomonas fluorescens.</title>
        <authorList>
            <person name="Liao K."/>
            <person name="Wei H."/>
            <person name="Gu Y."/>
        </authorList>
    </citation>
    <scope>NUCLEOTIDE SEQUENCE [LARGE SCALE GENOMIC DNA]</scope>
    <source>
        <strain evidence="1 2">FP2043</strain>
    </source>
</reference>
<evidence type="ECO:0000313" key="2">
    <source>
        <dbReference type="Proteomes" id="UP001236748"/>
    </source>
</evidence>
<dbReference type="NCBIfam" id="TIGR03830">
    <property type="entry name" value="CxxCG_CxxCG_HTH"/>
    <property type="match status" value="1"/>
</dbReference>
<dbReference type="EMBL" id="CP117450">
    <property type="protein sequence ID" value="WLH08147.1"/>
    <property type="molecule type" value="Genomic_DNA"/>
</dbReference>
<dbReference type="InterPro" id="IPR001387">
    <property type="entry name" value="Cro/C1-type_HTH"/>
</dbReference>
<dbReference type="InterPro" id="IPR022452">
    <property type="entry name" value="MqsA"/>
</dbReference>
<dbReference type="Proteomes" id="UP001236748">
    <property type="component" value="Chromosome"/>
</dbReference>
<proteinExistence type="predicted"/>
<protein>
    <submittedName>
        <fullName evidence="1">Type II toxin-antitoxin system MqsA family antitoxin</fullName>
    </submittedName>
</protein>
<accession>A0ABY9FXS6</accession>
<sequence length="168" mass="18784">MKVKNCYICGAPDALHYFEGRSETIKVKGMERRVDNLSGWECRVCADGFWDPDTDSADRYGEAGDELVLAARKMIGAEIKRTRRKLHLTQKEAVELLSGGGHNAFSRYERGELLAPKPLVVLMRLLDRHPHLLADAKVLAEGADMRGAFTYTVHSDTETLKASQPPKK</sequence>
<organism evidence="1 2">
    <name type="scientific">Pseudomonas lurida</name>
    <dbReference type="NCBI Taxonomy" id="244566"/>
    <lineage>
        <taxon>Bacteria</taxon>
        <taxon>Pseudomonadati</taxon>
        <taxon>Pseudomonadota</taxon>
        <taxon>Gammaproteobacteria</taxon>
        <taxon>Pseudomonadales</taxon>
        <taxon>Pseudomonadaceae</taxon>
        <taxon>Pseudomonas</taxon>
    </lineage>
</organism>